<dbReference type="Gene3D" id="1.25.40.10">
    <property type="entry name" value="Tetratricopeptide repeat domain"/>
    <property type="match status" value="2"/>
</dbReference>
<dbReference type="Proteomes" id="UP000321577">
    <property type="component" value="Unassembled WGS sequence"/>
</dbReference>
<dbReference type="InterPro" id="IPR011990">
    <property type="entry name" value="TPR-like_helical_dom_sf"/>
</dbReference>
<dbReference type="SUPFAM" id="SSF48452">
    <property type="entry name" value="TPR-like"/>
    <property type="match status" value="3"/>
</dbReference>
<accession>A0A512MHZ5</accession>
<dbReference type="InterPro" id="IPR015943">
    <property type="entry name" value="WD40/YVTN_repeat-like_dom_sf"/>
</dbReference>
<protein>
    <recommendedName>
        <fullName evidence="1">Pyrrolo-quinoline quinone repeat domain-containing protein</fullName>
    </recommendedName>
</protein>
<comment type="caution">
    <text evidence="2">The sequence shown here is derived from an EMBL/GenBank/DDBJ whole genome shotgun (WGS) entry which is preliminary data.</text>
</comment>
<dbReference type="SUPFAM" id="SSF50998">
    <property type="entry name" value="Quinoprotein alcohol dehydrogenase-like"/>
    <property type="match status" value="1"/>
</dbReference>
<proteinExistence type="predicted"/>
<name>A0A512MHZ5_9BACT</name>
<gene>
    <name evidence="2" type="ORF">BGE01nite_56410</name>
</gene>
<organism evidence="2 3">
    <name type="scientific">Brevifollis gellanilyticus</name>
    <dbReference type="NCBI Taxonomy" id="748831"/>
    <lineage>
        <taxon>Bacteria</taxon>
        <taxon>Pseudomonadati</taxon>
        <taxon>Verrucomicrobiota</taxon>
        <taxon>Verrucomicrobiia</taxon>
        <taxon>Verrucomicrobiales</taxon>
        <taxon>Verrucomicrobiaceae</taxon>
    </lineage>
</organism>
<sequence length="1347" mass="148294">MGQTAGTGAGGGFEKSSLAWRTALHFDPGAEAPLRSLVELYQREGRVTELVSLYAQHVAQYPQDEGASVVLARLYVALKDPQAAAFVEQALVKQPASALLKHVQAELQMETFAPRALDTLDEAVKLESKVPARRAQWLGDLVKAAAQAGRDDLVAARMKALVVEKVFTLPQRVQWARRCLEAGLKNSAAEVIAGADVSQLSGEDAVDALFVQARVALAIGKREEAAVRARALLDMLASDHWRRKEAVALHWQTADEAQRTAALEASAKAWEAAPASEPAALSHGDLLMMAGKCDEALGVWKKSLEALPPSRLIEERISEGLQSLRREDDLLSFLAARVQAQPEREDLKLRRARLMLQLGRTKEGLEALDELLAKSDAAQKITTWLQTARWLRLQNLFGESAQVLEVALKAEPQRWEVRKELAEVYVLEKREAEVEKLFELEMEAEVTPEVRLEVAQFLIARKMWAQARRHLEMWLKGKPGEFDARLLLARVEALAGQRQASEKHLEDCRELCDTEARYAAWLAVAWEQATELEATAEFVEEERQRLWPKDGKTWDAPGLQRLGLLAEQTMQSNLQKEAETLLRAALADAVLPLEAKRDLRQRLIRVLDGREDQRKAQETEIQTALAESGEAGKGDLRLRLALMYFDAQRMDLVKSTLLDLEVERCEDTSLLTRGVTMAWQLDRAPVAAAMAQRLVRLQPDEKAHWVSWTSLLAESGDESTLRLALREMRARAVAWKLGEVAQDHLRRHLAASAWRTVGATLADPERDTSEALLCLQDLDQTEQVPQRRLWTAWARGMLALRMMDEVGLADARAALSGKEEWMMLPDGLSLSLSEARRMLELPKKKVRRAPASPPVKEADYSKPGDLVWAFEPMNGADFQRWCMTPDGLRMVVQDSQGRLYGVDRGSGKLLWHKRMGAVEAPSTGPAQYVRGLASGEQVSYPKEWCAGTQHLCVVDESGLSCLSLADGSLVWQVPAVSLGEGAQGVLARVGFGVLWWRAALGRLDAYSMVTGKLLWTREIPALNQKEPLNPQNPVWLTSGICADGEQVMVWGNGTAVVRVRDGALVWKASMSEDALSFPLQLDDSAPKRSLASMQSSLFISGASGRMMHHGGQGLTSFQLGHALALPSFGFPGMYGGTTIAVSPWLQWGGEGVRWLQGDGVWLLGQNVTSARYSVLGFPMATNKARGSNYLGTSSVVGAAGRGLVVTSESGLYKVLPDGRSPQLALTQVHDNSPTKHPMPASAMDGTTAVCATVEKLQVVDAVSGTTLWSRPWSGEVAELMDLARDETLGAWQNLRWSSRGVALYDGRGRTLMLEWQALMAGGDIIVPAGTRKLLCLRCGENQEKGSQ</sequence>
<dbReference type="EMBL" id="BKAG01000089">
    <property type="protein sequence ID" value="GEP46350.1"/>
    <property type="molecule type" value="Genomic_DNA"/>
</dbReference>
<keyword evidence="3" id="KW-1185">Reference proteome</keyword>
<dbReference type="InterPro" id="IPR011047">
    <property type="entry name" value="Quinoprotein_ADH-like_sf"/>
</dbReference>
<evidence type="ECO:0000313" key="3">
    <source>
        <dbReference type="Proteomes" id="UP000321577"/>
    </source>
</evidence>
<dbReference type="Gene3D" id="2.130.10.10">
    <property type="entry name" value="YVTN repeat-like/Quinoprotein amine dehydrogenase"/>
    <property type="match status" value="1"/>
</dbReference>
<dbReference type="Pfam" id="PF13360">
    <property type="entry name" value="PQQ_2"/>
    <property type="match status" value="1"/>
</dbReference>
<dbReference type="InterPro" id="IPR002372">
    <property type="entry name" value="PQQ_rpt_dom"/>
</dbReference>
<reference evidence="2 3" key="1">
    <citation type="submission" date="2019-07" db="EMBL/GenBank/DDBJ databases">
        <title>Whole genome shotgun sequence of Brevifollis gellanilyticus NBRC 108608.</title>
        <authorList>
            <person name="Hosoyama A."/>
            <person name="Uohara A."/>
            <person name="Ohji S."/>
            <person name="Ichikawa N."/>
        </authorList>
    </citation>
    <scope>NUCLEOTIDE SEQUENCE [LARGE SCALE GENOMIC DNA]</scope>
    <source>
        <strain evidence="2 3">NBRC 108608</strain>
    </source>
</reference>
<evidence type="ECO:0000259" key="1">
    <source>
        <dbReference type="Pfam" id="PF13360"/>
    </source>
</evidence>
<feature type="domain" description="Pyrrolo-quinoline quinone repeat" evidence="1">
    <location>
        <begin position="896"/>
        <end position="1107"/>
    </location>
</feature>
<evidence type="ECO:0000313" key="2">
    <source>
        <dbReference type="EMBL" id="GEP46350.1"/>
    </source>
</evidence>